<evidence type="ECO:0000256" key="7">
    <source>
        <dbReference type="ARBA" id="ARBA00022692"/>
    </source>
</evidence>
<evidence type="ECO:0000256" key="14">
    <source>
        <dbReference type="SAM" id="Phobius"/>
    </source>
</evidence>
<dbReference type="AlphaFoldDB" id="A9BDX1"/>
<comment type="cofactor">
    <cofactor evidence="1">
        <name>divinyl chlorophyll a</name>
        <dbReference type="ChEBI" id="CHEBI:73095"/>
    </cofactor>
</comment>
<evidence type="ECO:0000256" key="10">
    <source>
        <dbReference type="ARBA" id="ARBA00023078"/>
    </source>
</evidence>
<organism evidence="15 16">
    <name type="scientific">Prochlorococcus marinus (strain MIT 9211)</name>
    <dbReference type="NCBI Taxonomy" id="93059"/>
    <lineage>
        <taxon>Bacteria</taxon>
        <taxon>Bacillati</taxon>
        <taxon>Cyanobacteriota</taxon>
        <taxon>Cyanophyceae</taxon>
        <taxon>Synechococcales</taxon>
        <taxon>Prochlorococcaceae</taxon>
        <taxon>Prochlorococcus</taxon>
    </lineage>
</organism>
<evidence type="ECO:0000256" key="6">
    <source>
        <dbReference type="ARBA" id="ARBA00022531"/>
    </source>
</evidence>
<proteinExistence type="inferred from homology"/>
<dbReference type="STRING" id="93059.P9211_03501"/>
<evidence type="ECO:0000256" key="11">
    <source>
        <dbReference type="ARBA" id="ARBA00023136"/>
    </source>
</evidence>
<evidence type="ECO:0000256" key="2">
    <source>
        <dbReference type="ARBA" id="ARBA00001949"/>
    </source>
</evidence>
<comment type="subcellular location">
    <subcellularLocation>
        <location evidence="3 13">Cellular thylakoid membrane</location>
        <topology evidence="3 13">Multi-pass membrane protein</topology>
    </subcellularLocation>
</comment>
<keyword evidence="5 13" id="KW-0148">Chlorophyll</keyword>
<dbReference type="KEGG" id="pmj:P9211_03501"/>
<evidence type="ECO:0000256" key="9">
    <source>
        <dbReference type="ARBA" id="ARBA00022991"/>
    </source>
</evidence>
<feature type="transmembrane region" description="Helical" evidence="14">
    <location>
        <begin position="150"/>
        <end position="176"/>
    </location>
</feature>
<evidence type="ECO:0000313" key="16">
    <source>
        <dbReference type="Proteomes" id="UP000000788"/>
    </source>
</evidence>
<comment type="similarity">
    <text evidence="13">Belongs to the PsbB/PsbC family. PsbB subfamily.</text>
</comment>
<feature type="transmembrane region" description="Helical" evidence="14">
    <location>
        <begin position="244"/>
        <end position="266"/>
    </location>
</feature>
<feature type="transmembrane region" description="Helical" evidence="14">
    <location>
        <begin position="20"/>
        <end position="40"/>
    </location>
</feature>
<evidence type="ECO:0000256" key="1">
    <source>
        <dbReference type="ARBA" id="ARBA00001921"/>
    </source>
</evidence>
<evidence type="ECO:0000256" key="13">
    <source>
        <dbReference type="HAMAP-Rule" id="MF_01495"/>
    </source>
</evidence>
<dbReference type="RefSeq" id="WP_012194905.1">
    <property type="nucleotide sequence ID" value="NC_009976.1"/>
</dbReference>
<dbReference type="InterPro" id="IPR017486">
    <property type="entry name" value="PSII_PsbB"/>
</dbReference>
<dbReference type="SUPFAM" id="SSF161077">
    <property type="entry name" value="Photosystem II antenna protein-like"/>
    <property type="match status" value="1"/>
</dbReference>
<dbReference type="Pfam" id="PF00421">
    <property type="entry name" value="PSII"/>
    <property type="match status" value="1"/>
</dbReference>
<feature type="transmembrane region" description="Helical" evidence="14">
    <location>
        <begin position="108"/>
        <end position="129"/>
    </location>
</feature>
<dbReference type="HAMAP" id="MF_01495">
    <property type="entry name" value="PSII_PsbB_CP47"/>
    <property type="match status" value="1"/>
</dbReference>
<keyword evidence="16" id="KW-1185">Reference proteome</keyword>
<sequence length="518" mass="57155">MGLPWYRVHTVVINDPGRLLAVHLMHTALLAGWAGSMALYELAIFDPSDPVLNPMWRQGMYVMPFMARLGVTSSWKGWDITGGVGSFDFDSLGFWGKALPYSTFEGVAVAHILFSGLLMLAAIWHWTYWDLELWEDSRTGEPALDLPRIFGIHLLLAGLTCFGFGAFHLSAVGMWVSDSYGLGGHVEKVAPVWGADGFNPFSAGGIVANHIGAGLLGIIGGVFHITNRPGERLYRNLRMGSLEGVLASALAAVLFVSFVVAGTMWYGSATTPIELFGPTRYQWDSGYFKTEINRRVQASINEGASKEEAYAAIPEKLAFYDYVGNSPAKGGLFRAGALVNGDGVPTGWQGHVSFSDKEGNELEVRRMPNFFENFPVILEDKDGNVRADIPFRRAEAKYSFEQTGITATVYGGELSGQTFSDPVVVKRLARKAQLGESFKFDRDRYKSDGVFRSGPRAWFTYAHACFGLLYLFGHWWHAARTLYRDTFAGIDPDLGDQVEFGLFKKLGDESTRRVPGRA</sequence>
<reference evidence="15 16" key="1">
    <citation type="journal article" date="2007" name="PLoS Genet.">
        <title>Patterns and implications of gene gain and loss in the evolution of Prochlorococcus.</title>
        <authorList>
            <person name="Kettler G.C."/>
            <person name="Martiny A.C."/>
            <person name="Huang K."/>
            <person name="Zucker J."/>
            <person name="Coleman M.L."/>
            <person name="Rodrigue S."/>
            <person name="Chen F."/>
            <person name="Lapidus A."/>
            <person name="Ferriera S."/>
            <person name="Johnson J."/>
            <person name="Steglich C."/>
            <person name="Church G.M."/>
            <person name="Richardson P."/>
            <person name="Chisholm S.W."/>
        </authorList>
    </citation>
    <scope>NUCLEOTIDE SEQUENCE [LARGE SCALE GENOMIC DNA]</scope>
    <source>
        <strain evidence="16">MIT 9211</strain>
    </source>
</reference>
<comment type="function">
    <text evidence="13">One of the components of the core complex of photosystem II (PSII). It binds chlorophyll and helps catalyze the primary light-induced photochemical processes of PSII. PSII is a light-driven water:plastoquinone oxidoreductase, using light energy to abstract electrons from H(2)O, generating O(2) and a proton gradient subsequently used for ATP formation.</text>
</comment>
<dbReference type="GO" id="GO:0009523">
    <property type="term" value="C:photosystem II"/>
    <property type="evidence" value="ECO:0007669"/>
    <property type="project" value="UniProtKB-KW"/>
</dbReference>
<evidence type="ECO:0000256" key="4">
    <source>
        <dbReference type="ARBA" id="ARBA00006689"/>
    </source>
</evidence>
<dbReference type="GO" id="GO:0009772">
    <property type="term" value="P:photosynthetic electron transport in photosystem II"/>
    <property type="evidence" value="ECO:0007669"/>
    <property type="project" value="InterPro"/>
</dbReference>
<dbReference type="InterPro" id="IPR000932">
    <property type="entry name" value="PS_antenna-like"/>
</dbReference>
<comment type="subunit">
    <text evidence="13">PSII is composed of 1 copy each of membrane proteins PsbA, PsbB, PsbC, PsbD, PsbE, PsbF, PsbH, PsbI, PsbJ, PsbK, PsbL, PsbM, PsbT, PsbX, PsbY, PsbZ, Psb30/Ycf12, peripheral proteins PsbO, CyanoQ (PsbQ), PsbU, PsbV and a large number of cofactors. It forms dimeric complexes.</text>
</comment>
<comment type="cofactor">
    <cofactor evidence="2">
        <name>divinyl chlorophyll b</name>
        <dbReference type="ChEBI" id="CHEBI:73096"/>
    </cofactor>
</comment>
<evidence type="ECO:0000256" key="8">
    <source>
        <dbReference type="ARBA" id="ARBA00022989"/>
    </source>
</evidence>
<dbReference type="GO" id="GO:0031676">
    <property type="term" value="C:plasma membrane-derived thylakoid membrane"/>
    <property type="evidence" value="ECO:0007669"/>
    <property type="project" value="UniProtKB-SubCell"/>
</dbReference>
<keyword evidence="11 13" id="KW-0472">Membrane</keyword>
<dbReference type="Gene3D" id="3.10.680.10">
    <property type="entry name" value="Photosystem II CP47 reaction center protein"/>
    <property type="match status" value="1"/>
</dbReference>
<dbReference type="EMBL" id="CP000878">
    <property type="protein sequence ID" value="ABX08281.1"/>
    <property type="molecule type" value="Genomic_DNA"/>
</dbReference>
<accession>A9BDX1</accession>
<evidence type="ECO:0000256" key="12">
    <source>
        <dbReference type="ARBA" id="ARBA00023276"/>
    </source>
</evidence>
<keyword evidence="10 13" id="KW-0793">Thylakoid</keyword>
<protein>
    <recommendedName>
        <fullName evidence="13">Photosystem II CP47 reaction center protein</fullName>
    </recommendedName>
    <alternativeName>
        <fullName evidence="13">PSII 47 kDa protein</fullName>
    </alternativeName>
    <alternativeName>
        <fullName evidence="13">Protein CP-47</fullName>
    </alternativeName>
</protein>
<dbReference type="Proteomes" id="UP000000788">
    <property type="component" value="Chromosome"/>
</dbReference>
<dbReference type="HOGENOM" id="CLU_028227_2_0_3"/>
<keyword evidence="8 13" id="KW-1133">Transmembrane helix</keyword>
<gene>
    <name evidence="13 15" type="primary">psbB</name>
    <name evidence="15" type="ordered locus">P9211_03501</name>
</gene>
<evidence type="ECO:0000256" key="5">
    <source>
        <dbReference type="ARBA" id="ARBA00022494"/>
    </source>
</evidence>
<keyword evidence="9 13" id="KW-0157">Chromophore</keyword>
<dbReference type="GO" id="GO:0016168">
    <property type="term" value="F:chlorophyll binding"/>
    <property type="evidence" value="ECO:0007669"/>
    <property type="project" value="UniProtKB-UniRule"/>
</dbReference>
<name>A9BDX1_PROM4</name>
<evidence type="ECO:0000256" key="3">
    <source>
        <dbReference type="ARBA" id="ARBA00004636"/>
    </source>
</evidence>
<dbReference type="InterPro" id="IPR036001">
    <property type="entry name" value="PS_II_antenna-like_sf"/>
</dbReference>
<keyword evidence="12 13" id="KW-0604">Photosystem II</keyword>
<dbReference type="OrthoDB" id="501837at2"/>
<feature type="transmembrane region" description="Helical" evidence="14">
    <location>
        <begin position="201"/>
        <end position="223"/>
    </location>
</feature>
<dbReference type="NCBIfam" id="TIGR03039">
    <property type="entry name" value="PS_II_CP47"/>
    <property type="match status" value="1"/>
</dbReference>
<evidence type="ECO:0000313" key="15">
    <source>
        <dbReference type="EMBL" id="ABX08281.1"/>
    </source>
</evidence>
<keyword evidence="7 13" id="KW-0812">Transmembrane</keyword>
<keyword evidence="6 13" id="KW-0602">Photosynthesis</keyword>
<dbReference type="eggNOG" id="ENOG5033PGI">
    <property type="taxonomic scope" value="Bacteria"/>
</dbReference>
<comment type="similarity">
    <text evidence="4">Belongs to the PsbB/PsbC family. IsiA/Pcb subfamily.</text>
</comment>